<gene>
    <name evidence="1" type="ORF">HMPREF9453_01282</name>
</gene>
<dbReference type="AlphaFoldDB" id="H1D0Z4"/>
<dbReference type="Proteomes" id="UP000003277">
    <property type="component" value="Unassembled WGS sequence"/>
</dbReference>
<dbReference type="PATRIC" id="fig|742743.3.peg.1302"/>
<comment type="caution">
    <text evidence="1">The sequence shown here is derived from an EMBL/GenBank/DDBJ whole genome shotgun (WGS) entry which is preliminary data.</text>
</comment>
<name>H1D0Z4_9FIRM</name>
<organism evidence="1 2">
    <name type="scientific">Dialister succinatiphilus YIT 11850</name>
    <dbReference type="NCBI Taxonomy" id="742743"/>
    <lineage>
        <taxon>Bacteria</taxon>
        <taxon>Bacillati</taxon>
        <taxon>Bacillota</taxon>
        <taxon>Negativicutes</taxon>
        <taxon>Veillonellales</taxon>
        <taxon>Veillonellaceae</taxon>
        <taxon>Dialister</taxon>
    </lineage>
</organism>
<dbReference type="HOGENOM" id="CLU_2552821_0_0_9"/>
<proteinExistence type="predicted"/>
<evidence type="ECO:0000313" key="2">
    <source>
        <dbReference type="Proteomes" id="UP000003277"/>
    </source>
</evidence>
<evidence type="ECO:0000313" key="1">
    <source>
        <dbReference type="EMBL" id="EHO62690.1"/>
    </source>
</evidence>
<protein>
    <submittedName>
        <fullName evidence="1">Uncharacterized protein</fullName>
    </submittedName>
</protein>
<sequence length="82" mass="9378">MEEKQNALIQVIEKDKGKVEIIIDKEQYRPLMISLSQAMCGAFDIAGEHDRLVYRAIRELTLRGIRERDGRPHGVTGGSNRR</sequence>
<accession>H1D0Z4</accession>
<reference evidence="1 2" key="1">
    <citation type="submission" date="2011-11" db="EMBL/GenBank/DDBJ databases">
        <title>The Genome Sequence of Dialister succinatiphilus YIT 11850.</title>
        <authorList>
            <consortium name="The Broad Institute Genome Sequencing Platform"/>
            <person name="Earl A."/>
            <person name="Ward D."/>
            <person name="Feldgarden M."/>
            <person name="Gevers D."/>
            <person name="Morotomi M."/>
            <person name="Young S.K."/>
            <person name="Zeng Q."/>
            <person name="Gargeya S."/>
            <person name="Fitzgerald M."/>
            <person name="Haas B."/>
            <person name="Abouelleil A."/>
            <person name="Alvarado L."/>
            <person name="Arachchi H.M."/>
            <person name="Berlin A."/>
            <person name="Brown A."/>
            <person name="Chapman S.B."/>
            <person name="Dunbar C."/>
            <person name="Gearin G."/>
            <person name="Goldberg J."/>
            <person name="Griggs A."/>
            <person name="Gujja S."/>
            <person name="Heiman D."/>
            <person name="Howarth C."/>
            <person name="Lui A."/>
            <person name="MacDonald P.J.P."/>
            <person name="Montmayeur A."/>
            <person name="Murphy C."/>
            <person name="Neiman D."/>
            <person name="Pearson M."/>
            <person name="Priest M."/>
            <person name="Roberts A."/>
            <person name="Saif S."/>
            <person name="Shea T."/>
            <person name="Sisk P."/>
            <person name="Stolte C."/>
            <person name="Sykes S."/>
            <person name="Wortman J."/>
            <person name="Nusbaum C."/>
            <person name="Birren B."/>
        </authorList>
    </citation>
    <scope>NUCLEOTIDE SEQUENCE [LARGE SCALE GENOMIC DNA]</scope>
    <source>
        <strain evidence="1 2">YIT 11850</strain>
    </source>
</reference>
<dbReference type="EMBL" id="ADLT01000045">
    <property type="protein sequence ID" value="EHO62690.1"/>
    <property type="molecule type" value="Genomic_DNA"/>
</dbReference>
<keyword evidence="2" id="KW-1185">Reference proteome</keyword>
<dbReference type="STRING" id="742743.HMPREF9453_01282"/>